<organism evidence="7 8">
    <name type="scientific">Paraburkholderia lacunae</name>
    <dbReference type="NCBI Taxonomy" id="2211104"/>
    <lineage>
        <taxon>Bacteria</taxon>
        <taxon>Pseudomonadati</taxon>
        <taxon>Pseudomonadota</taxon>
        <taxon>Betaproteobacteria</taxon>
        <taxon>Burkholderiales</taxon>
        <taxon>Burkholderiaceae</taxon>
        <taxon>Paraburkholderia</taxon>
    </lineage>
</organism>
<dbReference type="FunFam" id="1.10.357.10:FF:000003">
    <property type="entry name" value="HTH-type transcriptional regulator AcrR"/>
    <property type="match status" value="1"/>
</dbReference>
<sequence length="222" mass="24891">MVRRTKEEAQETRNSILDAAERVFFEKGVSRTSLADIAQAAGVTRGAIYWHFAHKGDLFTEMFDRVLLPLDELKAASQDPNEPDPLGRLMEICTVCVRDTANDPRRRRVFDILFLKCEFVEDMGPVMARYQTNMREGLTKVETGLRNAISKGQMPADLDTKLAASMVHAFVGGALRDMLFLPDATDFAAQAEQMVEGMFDALRLSPALRKDYAARRSDRAAN</sequence>
<feature type="domain" description="HTH tetR-type" evidence="6">
    <location>
        <begin position="10"/>
        <end position="70"/>
    </location>
</feature>
<evidence type="ECO:0000259" key="6">
    <source>
        <dbReference type="PROSITE" id="PS50977"/>
    </source>
</evidence>
<accession>A0A370NG83</accession>
<evidence type="ECO:0000313" key="7">
    <source>
        <dbReference type="EMBL" id="RDK04565.1"/>
    </source>
</evidence>
<dbReference type="SUPFAM" id="SSF46689">
    <property type="entry name" value="Homeodomain-like"/>
    <property type="match status" value="1"/>
</dbReference>
<evidence type="ECO:0000256" key="4">
    <source>
        <dbReference type="ARBA" id="ARBA00023163"/>
    </source>
</evidence>
<dbReference type="PANTHER" id="PTHR30055:SF240">
    <property type="entry name" value="HTH-TYPE TRANSCRIPTIONAL REGULATOR ACRR"/>
    <property type="match status" value="1"/>
</dbReference>
<dbReference type="InterPro" id="IPR001647">
    <property type="entry name" value="HTH_TetR"/>
</dbReference>
<dbReference type="PANTHER" id="PTHR30055">
    <property type="entry name" value="HTH-TYPE TRANSCRIPTIONAL REGULATOR RUTR"/>
    <property type="match status" value="1"/>
</dbReference>
<feature type="DNA-binding region" description="H-T-H motif" evidence="5">
    <location>
        <begin position="33"/>
        <end position="52"/>
    </location>
</feature>
<keyword evidence="2" id="KW-0805">Transcription regulation</keyword>
<dbReference type="Pfam" id="PF00440">
    <property type="entry name" value="TetR_N"/>
    <property type="match status" value="1"/>
</dbReference>
<dbReference type="EMBL" id="QHKS01000001">
    <property type="protein sequence ID" value="RDK04565.1"/>
    <property type="molecule type" value="Genomic_DNA"/>
</dbReference>
<dbReference type="PRINTS" id="PR00455">
    <property type="entry name" value="HTHTETR"/>
</dbReference>
<dbReference type="GO" id="GO:0003700">
    <property type="term" value="F:DNA-binding transcription factor activity"/>
    <property type="evidence" value="ECO:0007669"/>
    <property type="project" value="TreeGrafter"/>
</dbReference>
<dbReference type="AlphaFoldDB" id="A0A370NG83"/>
<gene>
    <name evidence="7" type="ORF">DLM46_01460</name>
</gene>
<keyword evidence="8" id="KW-1185">Reference proteome</keyword>
<evidence type="ECO:0000256" key="2">
    <source>
        <dbReference type="ARBA" id="ARBA00023015"/>
    </source>
</evidence>
<dbReference type="GO" id="GO:0000976">
    <property type="term" value="F:transcription cis-regulatory region binding"/>
    <property type="evidence" value="ECO:0007669"/>
    <property type="project" value="TreeGrafter"/>
</dbReference>
<dbReference type="InterPro" id="IPR009057">
    <property type="entry name" value="Homeodomain-like_sf"/>
</dbReference>
<evidence type="ECO:0000256" key="3">
    <source>
        <dbReference type="ARBA" id="ARBA00023125"/>
    </source>
</evidence>
<name>A0A370NG83_9BURK</name>
<reference evidence="8" key="1">
    <citation type="submission" date="2018-05" db="EMBL/GenBank/DDBJ databases">
        <authorList>
            <person name="Feng T."/>
        </authorList>
    </citation>
    <scope>NUCLEOTIDE SEQUENCE [LARGE SCALE GENOMIC DNA]</scope>
    <source>
        <strain evidence="8">S27</strain>
    </source>
</reference>
<dbReference type="SUPFAM" id="SSF48498">
    <property type="entry name" value="Tetracyclin repressor-like, C-terminal domain"/>
    <property type="match status" value="1"/>
</dbReference>
<keyword evidence="4" id="KW-0804">Transcription</keyword>
<evidence type="ECO:0000313" key="8">
    <source>
        <dbReference type="Proteomes" id="UP000254875"/>
    </source>
</evidence>
<dbReference type="PROSITE" id="PS50977">
    <property type="entry name" value="HTH_TETR_2"/>
    <property type="match status" value="1"/>
</dbReference>
<dbReference type="InterPro" id="IPR050109">
    <property type="entry name" value="HTH-type_TetR-like_transc_reg"/>
</dbReference>
<proteinExistence type="predicted"/>
<dbReference type="Gene3D" id="1.10.357.10">
    <property type="entry name" value="Tetracycline Repressor, domain 2"/>
    <property type="match status" value="1"/>
</dbReference>
<keyword evidence="1" id="KW-0678">Repressor</keyword>
<dbReference type="RefSeq" id="WP_115098926.1">
    <property type="nucleotide sequence ID" value="NZ_QHKS01000001.1"/>
</dbReference>
<dbReference type="GO" id="GO:0045892">
    <property type="term" value="P:negative regulation of DNA-templated transcription"/>
    <property type="evidence" value="ECO:0007669"/>
    <property type="project" value="UniProtKB-ARBA"/>
</dbReference>
<dbReference type="InterPro" id="IPR013572">
    <property type="entry name" value="Tscrpt_reg_MAATS_C"/>
</dbReference>
<dbReference type="OrthoDB" id="5816932at2"/>
<evidence type="ECO:0000256" key="5">
    <source>
        <dbReference type="PROSITE-ProRule" id="PRU00335"/>
    </source>
</evidence>
<dbReference type="Proteomes" id="UP000254875">
    <property type="component" value="Unassembled WGS sequence"/>
</dbReference>
<evidence type="ECO:0000256" key="1">
    <source>
        <dbReference type="ARBA" id="ARBA00022491"/>
    </source>
</evidence>
<keyword evidence="3 5" id="KW-0238">DNA-binding</keyword>
<comment type="caution">
    <text evidence="7">The sequence shown here is derived from an EMBL/GenBank/DDBJ whole genome shotgun (WGS) entry which is preliminary data.</text>
</comment>
<dbReference type="InterPro" id="IPR036271">
    <property type="entry name" value="Tet_transcr_reg_TetR-rel_C_sf"/>
</dbReference>
<dbReference type="Pfam" id="PF08361">
    <property type="entry name" value="TetR_C_2"/>
    <property type="match status" value="1"/>
</dbReference>
<protein>
    <submittedName>
        <fullName evidence="7">TetR family transcriptional regulator</fullName>
    </submittedName>
</protein>